<protein>
    <submittedName>
        <fullName evidence="1">Uncharacterized protein</fullName>
    </submittedName>
</protein>
<accession>A0A316WEN3</accession>
<name>A0A316WEN3_9FLAO</name>
<dbReference type="RefSeq" id="WP_109738861.1">
    <property type="nucleotide sequence ID" value="NZ_PPEG02000007.1"/>
</dbReference>
<organism evidence="1 2">
    <name type="scientific">Chryseobacterium viscerum</name>
    <dbReference type="NCBI Taxonomy" id="1037377"/>
    <lineage>
        <taxon>Bacteria</taxon>
        <taxon>Pseudomonadati</taxon>
        <taxon>Bacteroidota</taxon>
        <taxon>Flavobacteriia</taxon>
        <taxon>Flavobacteriales</taxon>
        <taxon>Weeksellaceae</taxon>
        <taxon>Chryseobacterium group</taxon>
        <taxon>Chryseobacterium</taxon>
    </lineage>
</organism>
<evidence type="ECO:0000313" key="2">
    <source>
        <dbReference type="Proteomes" id="UP000236413"/>
    </source>
</evidence>
<evidence type="ECO:0000313" key="1">
    <source>
        <dbReference type="EMBL" id="PWN59891.1"/>
    </source>
</evidence>
<dbReference type="AlphaFoldDB" id="A0A316WEN3"/>
<proteinExistence type="predicted"/>
<dbReference type="EMBL" id="PPEG02000007">
    <property type="protein sequence ID" value="PWN59891.1"/>
    <property type="molecule type" value="Genomic_DNA"/>
</dbReference>
<gene>
    <name evidence="1" type="ORF">C1634_017885</name>
</gene>
<dbReference type="Proteomes" id="UP000236413">
    <property type="component" value="Unassembled WGS sequence"/>
</dbReference>
<reference evidence="1 2" key="1">
    <citation type="submission" date="2018-04" db="EMBL/GenBank/DDBJ databases">
        <title>Chryseobacterium oncorhynchi 701B-08T from rainbow trout, and Chryseobacterium viscerum 687B-08T from diseased fish.</title>
        <authorList>
            <person name="Jeong J.-J."/>
            <person name="Lee Y.J."/>
            <person name="Pathiraja D."/>
            <person name="Park B."/>
            <person name="Choi I.-G."/>
            <person name="Kim K.D."/>
        </authorList>
    </citation>
    <scope>NUCLEOTIDE SEQUENCE [LARGE SCALE GENOMIC DNA]</scope>
    <source>
        <strain evidence="1 2">687B-08</strain>
    </source>
</reference>
<sequence>MKKINFIIILLLLLNIKVLGQVGVNTPSPESTFDIRAKNHTGSTPGAVTAQDGVLVPRVNALSTNGSVNGQLVYLIADAGGFTKGFHYWNGTAWNPLDATNDAWANDNANTMIKLGTKSDGSTVRDANTDFVATDAGRVGMGTNDPKVTVQIEGKVTTPSVPDGFTTPRLTRAQLSAKDAVYGSDQNGTLVFVTTLDGAAINKVSNVTSVGLYFYDSPTSKWYNIRSSSSGVVEGFKILTGTYSAATPYVVQPDDFLLILRYSTTSSGGNLSANVSNTSPYLNSTANLQLPDPVTCPGRVLQFVNDSDKLGAGTSEDVFVNYPMHSAAADSNSYNSRSSLLNYQIQAGSNYSQWKIISDGTRWISLQVIII</sequence>
<comment type="caution">
    <text evidence="1">The sequence shown here is derived from an EMBL/GenBank/DDBJ whole genome shotgun (WGS) entry which is preliminary data.</text>
</comment>